<feature type="transmembrane region" description="Helical" evidence="6">
    <location>
        <begin position="316"/>
        <end position="333"/>
    </location>
</feature>
<keyword evidence="4 6" id="KW-1133">Transmembrane helix</keyword>
<feature type="transmembrane region" description="Helical" evidence="6">
    <location>
        <begin position="339"/>
        <end position="357"/>
    </location>
</feature>
<dbReference type="GO" id="GO:0005886">
    <property type="term" value="C:plasma membrane"/>
    <property type="evidence" value="ECO:0007669"/>
    <property type="project" value="UniProtKB-SubCell"/>
</dbReference>
<keyword evidence="2" id="KW-1003">Cell membrane</keyword>
<dbReference type="InterPro" id="IPR013604">
    <property type="entry name" value="7TM_chemorcpt"/>
</dbReference>
<evidence type="ECO:0000256" key="3">
    <source>
        <dbReference type="ARBA" id="ARBA00022692"/>
    </source>
</evidence>
<evidence type="ECO:0000313" key="8">
    <source>
        <dbReference type="Proteomes" id="UP000198287"/>
    </source>
</evidence>
<keyword evidence="7" id="KW-0675">Receptor</keyword>
<dbReference type="Proteomes" id="UP000198287">
    <property type="component" value="Unassembled WGS sequence"/>
</dbReference>
<feature type="transmembrane region" description="Helical" evidence="6">
    <location>
        <begin position="55"/>
        <end position="77"/>
    </location>
</feature>
<proteinExistence type="predicted"/>
<feature type="transmembrane region" description="Helical" evidence="6">
    <location>
        <begin position="419"/>
        <end position="437"/>
    </location>
</feature>
<sequence length="445" mass="49804">MKAHPESKIHTATAAVETTLISLISLGIRVSQWIGYFPLSIVESKNNSKLAFHPLSFPLSCSFIFITWQTILLIEWYPALIDKLDTSALLPSTEVVSFIIHGSLIAFQAIAKRVIFICKRNIVLEKWSIFVTDLTRISSSDEDGSFLISIDPTAKHCNIFKRVKVSVRNTVFGSVALIFVLVSEIFVTFVLLSTGKKGVAKRTGISLVGAFSLVSWNLFGAFNVFQSLWVTFPIQVTNACLEMIGEEMRLVYGGGEGGEEDEMAGEPFPDVQVKKVVRLISVDEKKLQLCIINYHRTIKILKSYNASSANRISFEIVYNSVLILSFLFLGVTWISTGEIIAALSRLIPILLCVKIIYHLGTEAGKVEINQGKILRKFCRIPKHLLSVEMKGRVSSMIHELSGDTLRIEPDSFFTLNRRLLTSIFSTILTFLVVLIQFREGENRSK</sequence>
<organism evidence="7 8">
    <name type="scientific">Folsomia candida</name>
    <name type="common">Springtail</name>
    <dbReference type="NCBI Taxonomy" id="158441"/>
    <lineage>
        <taxon>Eukaryota</taxon>
        <taxon>Metazoa</taxon>
        <taxon>Ecdysozoa</taxon>
        <taxon>Arthropoda</taxon>
        <taxon>Hexapoda</taxon>
        <taxon>Collembola</taxon>
        <taxon>Entomobryomorpha</taxon>
        <taxon>Isotomoidea</taxon>
        <taxon>Isotomidae</taxon>
        <taxon>Proisotominae</taxon>
        <taxon>Folsomia</taxon>
    </lineage>
</organism>
<evidence type="ECO:0000256" key="5">
    <source>
        <dbReference type="ARBA" id="ARBA00023136"/>
    </source>
</evidence>
<dbReference type="GO" id="GO:0050909">
    <property type="term" value="P:sensory perception of taste"/>
    <property type="evidence" value="ECO:0007669"/>
    <property type="project" value="InterPro"/>
</dbReference>
<name>A0A226F164_FOLCA</name>
<dbReference type="AlphaFoldDB" id="A0A226F164"/>
<keyword evidence="8" id="KW-1185">Reference proteome</keyword>
<reference evidence="7 8" key="1">
    <citation type="submission" date="2015-12" db="EMBL/GenBank/DDBJ databases">
        <title>The genome of Folsomia candida.</title>
        <authorList>
            <person name="Faddeeva A."/>
            <person name="Derks M.F."/>
            <person name="Anvar Y."/>
            <person name="Smit S."/>
            <person name="Van Straalen N."/>
            <person name="Roelofs D."/>
        </authorList>
    </citation>
    <scope>NUCLEOTIDE SEQUENCE [LARGE SCALE GENOMIC DNA]</scope>
    <source>
        <strain evidence="7 8">VU population</strain>
        <tissue evidence="7">Whole body</tissue>
    </source>
</reference>
<comment type="subcellular location">
    <subcellularLocation>
        <location evidence="1">Cell membrane</location>
        <topology evidence="1">Multi-pass membrane protein</topology>
    </subcellularLocation>
</comment>
<evidence type="ECO:0000256" key="4">
    <source>
        <dbReference type="ARBA" id="ARBA00022989"/>
    </source>
</evidence>
<keyword evidence="3 6" id="KW-0812">Transmembrane</keyword>
<dbReference type="EMBL" id="LNIX01000001">
    <property type="protein sequence ID" value="OXA63509.1"/>
    <property type="molecule type" value="Genomic_DNA"/>
</dbReference>
<accession>A0A226F164</accession>
<comment type="caution">
    <text evidence="7">The sequence shown here is derived from an EMBL/GenBank/DDBJ whole genome shotgun (WGS) entry which is preliminary data.</text>
</comment>
<evidence type="ECO:0000256" key="2">
    <source>
        <dbReference type="ARBA" id="ARBA00022475"/>
    </source>
</evidence>
<feature type="transmembrane region" description="Helical" evidence="6">
    <location>
        <begin position="89"/>
        <end position="111"/>
    </location>
</feature>
<dbReference type="OrthoDB" id="6366728at2759"/>
<evidence type="ECO:0000313" key="7">
    <source>
        <dbReference type="EMBL" id="OXA63509.1"/>
    </source>
</evidence>
<evidence type="ECO:0000256" key="1">
    <source>
        <dbReference type="ARBA" id="ARBA00004651"/>
    </source>
</evidence>
<gene>
    <name evidence="7" type="ORF">Fcan01_00954</name>
</gene>
<evidence type="ECO:0000256" key="6">
    <source>
        <dbReference type="SAM" id="Phobius"/>
    </source>
</evidence>
<feature type="transmembrane region" description="Helical" evidence="6">
    <location>
        <begin position="204"/>
        <end position="225"/>
    </location>
</feature>
<feature type="transmembrane region" description="Helical" evidence="6">
    <location>
        <begin position="171"/>
        <end position="192"/>
    </location>
</feature>
<keyword evidence="5 6" id="KW-0472">Membrane</keyword>
<protein>
    <submittedName>
        <fullName evidence="7">Gustatory and pheromone receptor 39a, isoform C</fullName>
    </submittedName>
</protein>
<dbReference type="Pfam" id="PF08395">
    <property type="entry name" value="7tm_7"/>
    <property type="match status" value="1"/>
</dbReference>